<dbReference type="Proteomes" id="UP000321393">
    <property type="component" value="Unassembled WGS sequence"/>
</dbReference>
<sequence>MNKGRSKRRSCAPNQEGELLSQRQRFLSNPLIPLFIEAVQSSSPTSFLGWAFPQGLLQQEARRASAPLVLCLGGFLLRSNTSSSKAEEFQTAEWEVSRPRIRVIPRLGSKEKEDFILLESSEDDCEEGANKESVSEARALPSAVSTQNGVRVGFSFIS</sequence>
<dbReference type="AlphaFoldDB" id="A0A5A7VDN6"/>
<reference evidence="3 4" key="1">
    <citation type="submission" date="2019-08" db="EMBL/GenBank/DDBJ databases">
        <title>Draft genome sequences of two oriental melons (Cucumis melo L. var makuwa).</title>
        <authorList>
            <person name="Kwon S.-Y."/>
        </authorList>
    </citation>
    <scope>NUCLEOTIDE SEQUENCE [LARGE SCALE GENOMIC DNA]</scope>
    <source>
        <strain evidence="4">cv. Chang Bougi</strain>
        <strain evidence="3">cv. SW 3</strain>
        <tissue evidence="1">Leaf</tissue>
    </source>
</reference>
<protein>
    <submittedName>
        <fullName evidence="1">Uncharacterized protein</fullName>
    </submittedName>
</protein>
<dbReference type="EMBL" id="SSTE01001997">
    <property type="protein sequence ID" value="KAA0063995.1"/>
    <property type="molecule type" value="Genomic_DNA"/>
</dbReference>
<evidence type="ECO:0000313" key="2">
    <source>
        <dbReference type="EMBL" id="TYK24766.1"/>
    </source>
</evidence>
<dbReference type="EMBL" id="SSTD01003848">
    <property type="protein sequence ID" value="TYK24766.1"/>
    <property type="molecule type" value="Genomic_DNA"/>
</dbReference>
<evidence type="ECO:0000313" key="1">
    <source>
        <dbReference type="EMBL" id="KAA0063995.1"/>
    </source>
</evidence>
<name>A0A5A7VDN6_CUCMM</name>
<proteinExistence type="predicted"/>
<evidence type="ECO:0000313" key="4">
    <source>
        <dbReference type="Proteomes" id="UP000321947"/>
    </source>
</evidence>
<evidence type="ECO:0000313" key="3">
    <source>
        <dbReference type="Proteomes" id="UP000321393"/>
    </source>
</evidence>
<gene>
    <name evidence="2" type="ORF">E5676_scaffold82947G00020</name>
    <name evidence="1" type="ORF">E6C27_scaffold48317G00020</name>
</gene>
<dbReference type="Proteomes" id="UP000321947">
    <property type="component" value="Unassembled WGS sequence"/>
</dbReference>
<accession>A0A5A7VDN6</accession>
<organism evidence="1 3">
    <name type="scientific">Cucumis melo var. makuwa</name>
    <name type="common">Oriental melon</name>
    <dbReference type="NCBI Taxonomy" id="1194695"/>
    <lineage>
        <taxon>Eukaryota</taxon>
        <taxon>Viridiplantae</taxon>
        <taxon>Streptophyta</taxon>
        <taxon>Embryophyta</taxon>
        <taxon>Tracheophyta</taxon>
        <taxon>Spermatophyta</taxon>
        <taxon>Magnoliopsida</taxon>
        <taxon>eudicotyledons</taxon>
        <taxon>Gunneridae</taxon>
        <taxon>Pentapetalae</taxon>
        <taxon>rosids</taxon>
        <taxon>fabids</taxon>
        <taxon>Cucurbitales</taxon>
        <taxon>Cucurbitaceae</taxon>
        <taxon>Benincaseae</taxon>
        <taxon>Cucumis</taxon>
    </lineage>
</organism>
<comment type="caution">
    <text evidence="1">The sequence shown here is derived from an EMBL/GenBank/DDBJ whole genome shotgun (WGS) entry which is preliminary data.</text>
</comment>